<dbReference type="InterPro" id="IPR022125">
    <property type="entry name" value="U3snoRNP10_N"/>
</dbReference>
<dbReference type="GO" id="GO:0032040">
    <property type="term" value="C:small-subunit processome"/>
    <property type="evidence" value="ECO:0007669"/>
    <property type="project" value="TreeGrafter"/>
</dbReference>
<comment type="function">
    <text evidence="7">Involved in nucleolar processing of pre-18S ribosomal RNA.</text>
</comment>
<dbReference type="InterPro" id="IPR011989">
    <property type="entry name" value="ARM-like"/>
</dbReference>
<evidence type="ECO:0000256" key="4">
    <source>
        <dbReference type="ARBA" id="ARBA00022552"/>
    </source>
</evidence>
<dbReference type="InterPro" id="IPR040191">
    <property type="entry name" value="UTP10"/>
</dbReference>
<evidence type="ECO:0000256" key="5">
    <source>
        <dbReference type="ARBA" id="ARBA00023242"/>
    </source>
</evidence>
<evidence type="ECO:0000256" key="6">
    <source>
        <dbReference type="ARBA" id="ARBA00023274"/>
    </source>
</evidence>
<dbReference type="OrthoDB" id="31183at2759"/>
<dbReference type="Pfam" id="PF12397">
    <property type="entry name" value="U3snoRNP10"/>
    <property type="match status" value="1"/>
</dbReference>
<dbReference type="OMA" id="NDVMWKQ"/>
<dbReference type="GO" id="GO:0030515">
    <property type="term" value="F:snoRNA binding"/>
    <property type="evidence" value="ECO:0007669"/>
    <property type="project" value="TreeGrafter"/>
</dbReference>
<evidence type="ECO:0000256" key="2">
    <source>
        <dbReference type="ARBA" id="ARBA00010559"/>
    </source>
</evidence>
<dbReference type="GeneID" id="8847634"/>
<evidence type="ECO:0000313" key="10">
    <source>
        <dbReference type="EMBL" id="EFC43739.1"/>
    </source>
</evidence>
<dbReference type="VEuPathDB" id="AmoebaDB:NAEGRDRAFT_80021"/>
<evidence type="ECO:0000313" key="11">
    <source>
        <dbReference type="Proteomes" id="UP000006671"/>
    </source>
</evidence>
<evidence type="ECO:0000256" key="3">
    <source>
        <dbReference type="ARBA" id="ARBA00022517"/>
    </source>
</evidence>
<sequence>MTELQRQLSFLQTVFPQTTATKLKKGKESFLFTAEKAARLTYEDVHVIGADGLKELIRLDQRFGPFQESLFHPSSVDRNREMETKSENEKLDKQVETFMLLLSPYFLLKASHKAIEYLVRRYKIHIYNVDAIMASIIPYHETTFFARFVQLLNITPTKWHFLEPIQSSGVVMSRSTLLQRCYTDFSVFIFICDAMKAYIERSIDNKSFINFYVVLTVEYVSGNKLQEIALKRILSYVFYGLKSFDPDLVAGSLMITTQISSSVTLSVSVVDALIEVLIPVMTKSDTDSVLMCLVFLFQSQPISKMRTSFVKSLSEIEGFVDSVNRLVALNNIDNFLNAFLNTLLEYSFEQNSVTLLEEMVTKIDFTNTVPKVIAVLLNLFISDASFSEIIKKVLLTFERRYSSETDRGLELGLRTLDEEQHGKALEFYSSVFKGSQHEIIPEISTTLYLSLQHHEKTVRILGLKHLGKIAKTTVDEQTKSFITESLLERLNDEDPTILNFVLNLPEVLIYLTPEKIVDKIAHIVKQIEDNKADESSKVLSQTIAEKFLIDKIFSAGSVEKMLTFVFRFLLLTADFKETNVKVIKSLQKLSHPLFKNLSSVTIKDAASTNTQIINAIAKNIGSQPDLALICENTAVKEGLGTKAVLLLLASAMKQATKKDAKLLIASSILRLVKKFSLKSGLAISAKDVFHPNQSANVDTGLSVINLMFYAAYSMLENLEAESLNVKQMINHFNGKSESKFEYTTLLAEFFLTISESRLFDQFTSHIKVLIEKHLKKQSLQFLSVFWASDSEFVSYKPKMRSLLIGVMMMEDDVDYQFLLPGLFIALQNNLSKDMCSAIISCIKRVPGAKLYEHDLKSHLKPLSKDTLKKIATTIESRSFDLSADSSHIQQIITELPTEVADMILKVITVSETTFEKVSLLSSLSQLPSTKVMSSLFSLFTTYLKKIESGETLSRLEILLVSKLIKLVDIDLLTSQNPQKYFEEGLLKAISIAKPATTTSAITFIPSIEVVNNITSHLLKNISEKNQKALFDTIAKVLRSSTNTKLTQVYQQILKQLPLNPEILKNYIPTTTKGMDTSDDSTDNLSELSNILELVQIMKSVPKRESLAPRLFSLLKELRVELDTNKYRVEYPITMILSVLYSISTKLDEEGEERNVLAKKVEKTFDVDLILKCLTESDSSQIRNHAILLLGELASIFPLQIIEQILAVMKAVEGSLKEKEGFAFDAIQKTVLQIVPKLVEQNMDIKFIVNVFVNSMKYIPKEKRLSFFSSLVKGTSRKNIYGFVLLMLTQCVKNGDQEDSAMITAFCHELVEYFQVSKQLVALVKLVNIGLSISKDDDPKNSFYTPSEYSDEERLALLVFILEFISEHLSSMEFLRMLILEEEKDKESSQSYLLTVAENLNQIRDNIKEPTVVDLVDEVYAKSQQLLSSQSFVAMIKALLDSSSVTMRERALFILNTRLTDEASRMVSKLIEDEDVFITLLKRLKAILSDAKSSNFLVQGSIISVELMARRFAKNKPKRFVAITPAVIAHLQHKSAAIISSAALCLSTLCFELGSDSLEFLPQICPTFTEHISAVIAKEEDILEDEDEKDDADSKQLLVFGILSALELISRVHLKFMSPYLKSIMNILLSTRIIHSTSKKIAQKASDILFFLATNAETRHILEPVFASLEASVAFGHESVVKLMTVVYEIVNVMDAKSVESFHLNIIDFFLEALDLRRKGKFEGKALETVEKAICSSFEAFVLKLNEDLLKPSIKKMLDWAREPVSAKEDSASNYLDYGDHKFAPPDAARLIAFYKIVISMNIKLGFLFIPYFGYLWQNIIRDIKAVCGEEDEESDEEEETKENSKKRKLKELTTKKQPKLCIISSSEERNQLAYLILNALTLCFLNDRESFVSSNDRFEQLVEPLAKILGVEEVCEHNYELITKTFGSLASVVTQQQWKPLQYQVLQKTKNESTICKRTAIGCIASFYEYVGKEFIIMLPEMMPYVAELLESEDEEVLKDTRNIVLTIEQKTGEEISHFLSE</sequence>
<proteinExistence type="inferred from homology"/>
<evidence type="ECO:0000256" key="8">
    <source>
        <dbReference type="SAM" id="MobiDB-lite"/>
    </source>
</evidence>
<dbReference type="Pfam" id="PF08146">
    <property type="entry name" value="BP28CT"/>
    <property type="match status" value="1"/>
</dbReference>
<comment type="similarity">
    <text evidence="2 7">Belongs to the HEATR1/UTP10 family.</text>
</comment>
<dbReference type="InterPro" id="IPR016024">
    <property type="entry name" value="ARM-type_fold"/>
</dbReference>
<name>D2VHU7_NAEGR</name>
<dbReference type="GO" id="GO:0000462">
    <property type="term" value="P:maturation of SSU-rRNA from tricistronic rRNA transcript (SSU-rRNA, 5.8S rRNA, LSU-rRNA)"/>
    <property type="evidence" value="ECO:0007669"/>
    <property type="project" value="TreeGrafter"/>
</dbReference>
<protein>
    <recommendedName>
        <fullName evidence="7">HEAT repeat-containing protein 1</fullName>
    </recommendedName>
</protein>
<keyword evidence="11" id="KW-1185">Reference proteome</keyword>
<dbReference type="RefSeq" id="XP_002676483.1">
    <property type="nucleotide sequence ID" value="XM_002676437.1"/>
</dbReference>
<feature type="domain" description="BP28 C-terminal" evidence="9">
    <location>
        <begin position="1695"/>
        <end position="1891"/>
    </location>
</feature>
<organism evidence="11">
    <name type="scientific">Naegleria gruberi</name>
    <name type="common">Amoeba</name>
    <dbReference type="NCBI Taxonomy" id="5762"/>
    <lineage>
        <taxon>Eukaryota</taxon>
        <taxon>Discoba</taxon>
        <taxon>Heterolobosea</taxon>
        <taxon>Tetramitia</taxon>
        <taxon>Eutetramitia</taxon>
        <taxon>Vahlkampfiidae</taxon>
        <taxon>Naegleria</taxon>
    </lineage>
</organism>
<dbReference type="GO" id="GO:0045943">
    <property type="term" value="P:positive regulation of transcription by RNA polymerase I"/>
    <property type="evidence" value="ECO:0007669"/>
    <property type="project" value="TreeGrafter"/>
</dbReference>
<evidence type="ECO:0000256" key="7">
    <source>
        <dbReference type="RuleBase" id="RU367065"/>
    </source>
</evidence>
<dbReference type="Gene3D" id="1.25.10.10">
    <property type="entry name" value="Leucine-rich Repeat Variant"/>
    <property type="match status" value="2"/>
</dbReference>
<dbReference type="Proteomes" id="UP000006671">
    <property type="component" value="Unassembled WGS sequence"/>
</dbReference>
<feature type="region of interest" description="Disordered" evidence="8">
    <location>
        <begin position="1830"/>
        <end position="1849"/>
    </location>
</feature>
<comment type="subcellular location">
    <subcellularLocation>
        <location evidence="1 7">Nucleus</location>
        <location evidence="1 7">Nucleolus</location>
    </subcellularLocation>
</comment>
<dbReference type="PANTHER" id="PTHR13457:SF1">
    <property type="entry name" value="HEAT REPEAT-CONTAINING PROTEIN 1"/>
    <property type="match status" value="1"/>
</dbReference>
<keyword evidence="6 7" id="KW-0687">Ribonucleoprotein</keyword>
<keyword evidence="4 7" id="KW-0698">rRNA processing</keyword>
<dbReference type="SMART" id="SM01036">
    <property type="entry name" value="BP28CT"/>
    <property type="match status" value="1"/>
</dbReference>
<reference evidence="10 11" key="1">
    <citation type="journal article" date="2010" name="Cell">
        <title>The genome of Naegleria gruberi illuminates early eukaryotic versatility.</title>
        <authorList>
            <person name="Fritz-Laylin L.K."/>
            <person name="Prochnik S.E."/>
            <person name="Ginger M.L."/>
            <person name="Dacks J.B."/>
            <person name="Carpenter M.L."/>
            <person name="Field M.C."/>
            <person name="Kuo A."/>
            <person name="Paredez A."/>
            <person name="Chapman J."/>
            <person name="Pham J."/>
            <person name="Shu S."/>
            <person name="Neupane R."/>
            <person name="Cipriano M."/>
            <person name="Mancuso J."/>
            <person name="Tu H."/>
            <person name="Salamov A."/>
            <person name="Lindquist E."/>
            <person name="Shapiro H."/>
            <person name="Lucas S."/>
            <person name="Grigoriev I.V."/>
            <person name="Cande W.Z."/>
            <person name="Fulton C."/>
            <person name="Rokhsar D.S."/>
            <person name="Dawson S.C."/>
        </authorList>
    </citation>
    <scope>NUCLEOTIDE SEQUENCE [LARGE SCALE GENOMIC DNA]</scope>
    <source>
        <strain evidence="10 11">NEG-M</strain>
    </source>
</reference>
<dbReference type="GO" id="GO:0030686">
    <property type="term" value="C:90S preribosome"/>
    <property type="evidence" value="ECO:0007669"/>
    <property type="project" value="TreeGrafter"/>
</dbReference>
<dbReference type="eggNOG" id="KOG1837">
    <property type="taxonomic scope" value="Eukaryota"/>
</dbReference>
<dbReference type="PANTHER" id="PTHR13457">
    <property type="entry name" value="BAP28"/>
    <property type="match status" value="1"/>
</dbReference>
<dbReference type="InterPro" id="IPR012954">
    <property type="entry name" value="BP28_C_dom"/>
</dbReference>
<dbReference type="SUPFAM" id="SSF48371">
    <property type="entry name" value="ARM repeat"/>
    <property type="match status" value="2"/>
</dbReference>
<dbReference type="STRING" id="5762.D2VHU7"/>
<dbReference type="EMBL" id="GG738872">
    <property type="protein sequence ID" value="EFC43739.1"/>
    <property type="molecule type" value="Genomic_DNA"/>
</dbReference>
<accession>D2VHU7</accession>
<gene>
    <name evidence="10" type="ORF">NAEGRDRAFT_80021</name>
</gene>
<evidence type="ECO:0000259" key="9">
    <source>
        <dbReference type="SMART" id="SM01036"/>
    </source>
</evidence>
<dbReference type="FunCoup" id="D2VHU7">
    <property type="interactions" value="560"/>
</dbReference>
<keyword evidence="5 7" id="KW-0539">Nucleus</keyword>
<evidence type="ECO:0000256" key="1">
    <source>
        <dbReference type="ARBA" id="ARBA00004604"/>
    </source>
</evidence>
<feature type="compositionally biased region" description="Acidic residues" evidence="8">
    <location>
        <begin position="1830"/>
        <end position="1840"/>
    </location>
</feature>
<dbReference type="GO" id="GO:0034455">
    <property type="term" value="C:t-UTP complex"/>
    <property type="evidence" value="ECO:0007669"/>
    <property type="project" value="TreeGrafter"/>
</dbReference>
<dbReference type="KEGG" id="ngr:NAEGRDRAFT_80021"/>
<dbReference type="InParanoid" id="D2VHU7"/>
<keyword evidence="3 7" id="KW-0690">Ribosome biogenesis</keyword>